<dbReference type="GO" id="GO:0019563">
    <property type="term" value="P:glycerol catabolic process"/>
    <property type="evidence" value="ECO:0007669"/>
    <property type="project" value="TreeGrafter"/>
</dbReference>
<comment type="subunit">
    <text evidence="6">Homodimer.</text>
</comment>
<evidence type="ECO:0000256" key="13">
    <source>
        <dbReference type="ARBA" id="ARBA00039870"/>
    </source>
</evidence>
<dbReference type="InterPro" id="IPR036430">
    <property type="entry name" value="RNase_T2-like_sf"/>
</dbReference>
<reference evidence="17" key="1">
    <citation type="submission" date="2019-08" db="EMBL/GenBank/DDBJ databases">
        <title>Reference gene set and small RNA set construction with multiple tissues from Davidia involucrata Baill.</title>
        <authorList>
            <person name="Yang H."/>
            <person name="Zhou C."/>
            <person name="Li G."/>
            <person name="Wang J."/>
            <person name="Gao P."/>
            <person name="Wang M."/>
            <person name="Wang R."/>
            <person name="Zhao Y."/>
        </authorList>
    </citation>
    <scope>NUCLEOTIDE SEQUENCE</scope>
    <source>
        <tissue evidence="17">Mixed with DoveR01_LX</tissue>
    </source>
</reference>
<dbReference type="Gene3D" id="3.20.20.70">
    <property type="entry name" value="Aldolase class I"/>
    <property type="match status" value="1"/>
</dbReference>
<comment type="pathway">
    <text evidence="3">Carbohydrate biosynthesis; gluconeogenesis.</text>
</comment>
<evidence type="ECO:0000256" key="2">
    <source>
        <dbReference type="ARBA" id="ARBA00004680"/>
    </source>
</evidence>
<dbReference type="InterPro" id="IPR013785">
    <property type="entry name" value="Aldolase_TIM"/>
</dbReference>
<gene>
    <name evidence="17" type="ORF">Din_032880</name>
</gene>
<feature type="signal peptide" evidence="16">
    <location>
        <begin position="1"/>
        <end position="17"/>
    </location>
</feature>
<comment type="similarity">
    <text evidence="5 15">Belongs to the RNase T2 family.</text>
</comment>
<dbReference type="InterPro" id="IPR033697">
    <property type="entry name" value="Ribonuclease_T2_eukaryotic"/>
</dbReference>
<keyword evidence="10" id="KW-0324">Glycolysis</keyword>
<protein>
    <recommendedName>
        <fullName evidence="13">Triosephosphate isomerase, cytosolic</fullName>
        <ecNumber evidence="7">5.3.1.1</ecNumber>
    </recommendedName>
</protein>
<dbReference type="Pfam" id="PF00445">
    <property type="entry name" value="Ribonuclease_T2"/>
    <property type="match status" value="1"/>
</dbReference>
<dbReference type="InterPro" id="IPR035990">
    <property type="entry name" value="TIM_sf"/>
</dbReference>
<evidence type="ECO:0000256" key="4">
    <source>
        <dbReference type="ARBA" id="ARBA00007422"/>
    </source>
</evidence>
<dbReference type="GO" id="GO:0033897">
    <property type="term" value="F:ribonuclease T2 activity"/>
    <property type="evidence" value="ECO:0007669"/>
    <property type="project" value="InterPro"/>
</dbReference>
<dbReference type="InterPro" id="IPR000652">
    <property type="entry name" value="Triosephosphate_isomerase"/>
</dbReference>
<evidence type="ECO:0000256" key="12">
    <source>
        <dbReference type="ARBA" id="ARBA00023235"/>
    </source>
</evidence>
<evidence type="ECO:0000256" key="1">
    <source>
        <dbReference type="ARBA" id="ARBA00000474"/>
    </source>
</evidence>
<dbReference type="CDD" id="cd01061">
    <property type="entry name" value="RNase_T2_euk"/>
    <property type="match status" value="1"/>
</dbReference>
<dbReference type="EMBL" id="GHES01032880">
    <property type="protein sequence ID" value="MPA63439.1"/>
    <property type="molecule type" value="Transcribed_RNA"/>
</dbReference>
<feature type="active site" evidence="14">
    <location>
        <position position="56"/>
    </location>
</feature>
<dbReference type="GO" id="GO:0005829">
    <property type="term" value="C:cytosol"/>
    <property type="evidence" value="ECO:0007669"/>
    <property type="project" value="TreeGrafter"/>
</dbReference>
<dbReference type="PROSITE" id="PS00530">
    <property type="entry name" value="RNASE_T2_1"/>
    <property type="match status" value="1"/>
</dbReference>
<evidence type="ECO:0000256" key="3">
    <source>
        <dbReference type="ARBA" id="ARBA00004742"/>
    </source>
</evidence>
<dbReference type="SUPFAM" id="SSF55895">
    <property type="entry name" value="Ribonuclease Rh-like"/>
    <property type="match status" value="1"/>
</dbReference>
<dbReference type="GO" id="GO:0046166">
    <property type="term" value="P:glyceraldehyde-3-phosphate biosynthetic process"/>
    <property type="evidence" value="ECO:0007669"/>
    <property type="project" value="TreeGrafter"/>
</dbReference>
<dbReference type="GO" id="GO:0006096">
    <property type="term" value="P:glycolytic process"/>
    <property type="evidence" value="ECO:0007669"/>
    <property type="project" value="UniProtKB-KW"/>
</dbReference>
<evidence type="ECO:0000256" key="7">
    <source>
        <dbReference type="ARBA" id="ARBA00011940"/>
    </source>
</evidence>
<feature type="chain" id="PRO_5023072640" description="Triosephosphate isomerase, cytosolic" evidence="16">
    <location>
        <begin position="18"/>
        <end position="483"/>
    </location>
</feature>
<dbReference type="GO" id="GO:0003723">
    <property type="term" value="F:RNA binding"/>
    <property type="evidence" value="ECO:0007669"/>
    <property type="project" value="InterPro"/>
</dbReference>
<dbReference type="PROSITE" id="PS51440">
    <property type="entry name" value="TIM_2"/>
    <property type="match status" value="1"/>
</dbReference>
<evidence type="ECO:0000256" key="9">
    <source>
        <dbReference type="ARBA" id="ARBA00022490"/>
    </source>
</evidence>
<sequence length="483" mass="54834">MMKTIAVVLLILKVCSCANFDYFIFSIMWPNSYCNSPDSPISCYGSTHIKQEFNIHGLWPTSRSGSNPEYCDNSNYFRIKEVAKLQGKLNTYWVDLTDQFTNNKFWKREWNKHGTCSLNVFPTQRAYFSATIGLMEKVFFDINQKFREKGIVAGPRNVSYGLSKIEDVVREATSYTPRIVCNYNDANQTQLHEIHFCVYMDGRTFFSCNLAHRCAFNTVLFPDTPTQSSMLNLYKVHNVSVINSAIEFSLRAAGIPKNIAPIISVVIDYPMESFQVNSQNKAKLLVIPKRVPKFKVGKMKVTQSDMEKKVEMLDSLGNPWVILGDSEKRLLLNESNKSVGEKVAYMVSQGLKVIACVGETHEQRELGSTMDIIAAQTKSIAERISNWDNVVLVYEPLWAIRTGKVATSAQVQEVHSELRKWLHVNTSPQVAATTRIIYGGFMTGRTCKELVAQRDVDGFLVDEDFSKEEFIDIIKCAMVKKDV</sequence>
<evidence type="ECO:0000256" key="10">
    <source>
        <dbReference type="ARBA" id="ARBA00023152"/>
    </source>
</evidence>
<evidence type="ECO:0000256" key="16">
    <source>
        <dbReference type="SAM" id="SignalP"/>
    </source>
</evidence>
<keyword evidence="12 17" id="KW-0413">Isomerase</keyword>
<dbReference type="EC" id="5.3.1.1" evidence="7"/>
<dbReference type="PANTHER" id="PTHR21139:SF34">
    <property type="entry name" value="TRIOSEPHOSPHATE ISOMERASE, CYTOSOLIC"/>
    <property type="match status" value="1"/>
</dbReference>
<name>A0A5B7B3P6_DAVIN</name>
<dbReference type="GO" id="GO:0004807">
    <property type="term" value="F:triose-phosphate isomerase activity"/>
    <property type="evidence" value="ECO:0007669"/>
    <property type="project" value="UniProtKB-EC"/>
</dbReference>
<dbReference type="InterPro" id="IPR018188">
    <property type="entry name" value="RNase_T2_His_AS_1"/>
</dbReference>
<accession>A0A5B7B3P6</accession>
<evidence type="ECO:0000256" key="14">
    <source>
        <dbReference type="PIRSR" id="PIRSR633697-1"/>
    </source>
</evidence>
<dbReference type="CDD" id="cd00311">
    <property type="entry name" value="TIM"/>
    <property type="match status" value="1"/>
</dbReference>
<evidence type="ECO:0000256" key="6">
    <source>
        <dbReference type="ARBA" id="ARBA00011738"/>
    </source>
</evidence>
<evidence type="ECO:0000256" key="8">
    <source>
        <dbReference type="ARBA" id="ARBA00022432"/>
    </source>
</evidence>
<dbReference type="Gene3D" id="3.90.730.10">
    <property type="entry name" value="Ribonuclease T2-like"/>
    <property type="match status" value="1"/>
</dbReference>
<organism evidence="17">
    <name type="scientific">Davidia involucrata</name>
    <name type="common">Dove tree</name>
    <dbReference type="NCBI Taxonomy" id="16924"/>
    <lineage>
        <taxon>Eukaryota</taxon>
        <taxon>Viridiplantae</taxon>
        <taxon>Streptophyta</taxon>
        <taxon>Embryophyta</taxon>
        <taxon>Tracheophyta</taxon>
        <taxon>Spermatophyta</taxon>
        <taxon>Magnoliopsida</taxon>
        <taxon>eudicotyledons</taxon>
        <taxon>Gunneridae</taxon>
        <taxon>Pentapetalae</taxon>
        <taxon>asterids</taxon>
        <taxon>Cornales</taxon>
        <taxon>Nyssaceae</taxon>
        <taxon>Davidia</taxon>
    </lineage>
</organism>
<dbReference type="Pfam" id="PF00121">
    <property type="entry name" value="TIM"/>
    <property type="match status" value="1"/>
</dbReference>
<proteinExistence type="inferred from homology"/>
<evidence type="ECO:0000256" key="11">
    <source>
        <dbReference type="ARBA" id="ARBA00023157"/>
    </source>
</evidence>
<dbReference type="PANTHER" id="PTHR21139">
    <property type="entry name" value="TRIOSEPHOSPHATE ISOMERASE"/>
    <property type="match status" value="1"/>
</dbReference>
<evidence type="ECO:0000256" key="5">
    <source>
        <dbReference type="ARBA" id="ARBA00007469"/>
    </source>
</evidence>
<keyword evidence="8" id="KW-0312">Gluconeogenesis</keyword>
<dbReference type="GO" id="GO:0006094">
    <property type="term" value="P:gluconeogenesis"/>
    <property type="evidence" value="ECO:0007669"/>
    <property type="project" value="UniProtKB-KW"/>
</dbReference>
<feature type="active site" evidence="14">
    <location>
        <position position="113"/>
    </location>
</feature>
<comment type="catalytic activity">
    <reaction evidence="1">
        <text>D-glyceraldehyde 3-phosphate = dihydroxyacetone phosphate</text>
        <dbReference type="Rhea" id="RHEA:18585"/>
        <dbReference type="ChEBI" id="CHEBI:57642"/>
        <dbReference type="ChEBI" id="CHEBI:59776"/>
        <dbReference type="EC" id="5.3.1.1"/>
    </reaction>
</comment>
<evidence type="ECO:0000313" key="17">
    <source>
        <dbReference type="EMBL" id="MPA63439.1"/>
    </source>
</evidence>
<dbReference type="SUPFAM" id="SSF51351">
    <property type="entry name" value="Triosephosphate isomerase (TIM)"/>
    <property type="match status" value="1"/>
</dbReference>
<feature type="active site" evidence="14">
    <location>
        <position position="109"/>
    </location>
</feature>
<dbReference type="AlphaFoldDB" id="A0A5B7B3P6"/>
<evidence type="ECO:0000256" key="15">
    <source>
        <dbReference type="RuleBase" id="RU004328"/>
    </source>
</evidence>
<keyword evidence="16" id="KW-0732">Signal</keyword>
<keyword evidence="9" id="KW-0963">Cytoplasm</keyword>
<dbReference type="InterPro" id="IPR001568">
    <property type="entry name" value="RNase_T2-like"/>
</dbReference>
<dbReference type="NCBIfam" id="TIGR00419">
    <property type="entry name" value="tim"/>
    <property type="match status" value="1"/>
</dbReference>
<comment type="similarity">
    <text evidence="4">Belongs to the triosephosphate isomerase family.</text>
</comment>
<keyword evidence="11" id="KW-1015">Disulfide bond</keyword>
<comment type="pathway">
    <text evidence="2">Carbohydrate degradation; glycolysis; D-glyceraldehyde 3-phosphate from glycerone phosphate: step 1/1.</text>
</comment>